<evidence type="ECO:0000256" key="2">
    <source>
        <dbReference type="ARBA" id="ARBA00093774"/>
    </source>
</evidence>
<dbReference type="Proteomes" id="UP000221961">
    <property type="component" value="Chromosome"/>
</dbReference>
<dbReference type="GeneID" id="88359485"/>
<evidence type="ECO:0000256" key="3">
    <source>
        <dbReference type="SAM" id="SignalP"/>
    </source>
</evidence>
<protein>
    <recommendedName>
        <fullName evidence="4">Low molecular weight antigen MTB12-like C-terminal domain-containing protein</fullName>
    </recommendedName>
</protein>
<dbReference type="KEGG" id="ntp:CRH09_19165"/>
<evidence type="ECO:0000313" key="6">
    <source>
        <dbReference type="Proteomes" id="UP000221961"/>
    </source>
</evidence>
<dbReference type="EMBL" id="CP023778">
    <property type="protein sequence ID" value="ATL67994.1"/>
    <property type="molecule type" value="Genomic_DNA"/>
</dbReference>
<sequence>MAVRRSARSAGVLVLLAVVAAACDSGPDEASVAAARSSAYAALTSSSAAAAASSANRPPIPTAAQLDSQIKRALDPSLPDSDRTALIQDGAAFKDAIPDMYKAMHDNPRAVYGVTDPVFDNHDGTLTATMRLDKDGTGENVRTTIVHFVDVDGMWKISRDDLCGILRSADYKTPACG</sequence>
<dbReference type="InterPro" id="IPR058644">
    <property type="entry name" value="Mtb12-like_C"/>
</dbReference>
<evidence type="ECO:0000313" key="5">
    <source>
        <dbReference type="EMBL" id="ATL67994.1"/>
    </source>
</evidence>
<name>A0A291RLD9_9NOCA</name>
<feature type="signal peptide" evidence="3">
    <location>
        <begin position="1"/>
        <end position="30"/>
    </location>
</feature>
<dbReference type="AlphaFoldDB" id="A0A291RLD9"/>
<organism evidence="5 6">
    <name type="scientific">Nocardia terpenica</name>
    <dbReference type="NCBI Taxonomy" id="455432"/>
    <lineage>
        <taxon>Bacteria</taxon>
        <taxon>Bacillati</taxon>
        <taxon>Actinomycetota</taxon>
        <taxon>Actinomycetes</taxon>
        <taxon>Mycobacteriales</taxon>
        <taxon>Nocardiaceae</taxon>
        <taxon>Nocardia</taxon>
    </lineage>
</organism>
<dbReference type="PROSITE" id="PS51257">
    <property type="entry name" value="PROKAR_LIPOPROTEIN"/>
    <property type="match status" value="1"/>
</dbReference>
<gene>
    <name evidence="5" type="ORF">CRH09_19165</name>
</gene>
<dbReference type="Pfam" id="PF26580">
    <property type="entry name" value="Mtb12_C"/>
    <property type="match status" value="1"/>
</dbReference>
<feature type="chain" id="PRO_5038424367" description="Low molecular weight antigen MTB12-like C-terminal domain-containing protein" evidence="3">
    <location>
        <begin position="31"/>
        <end position="177"/>
    </location>
</feature>
<evidence type="ECO:0000256" key="1">
    <source>
        <dbReference type="ARBA" id="ARBA00022729"/>
    </source>
</evidence>
<feature type="domain" description="Low molecular weight antigen MTB12-like C-terminal" evidence="4">
    <location>
        <begin position="59"/>
        <end position="171"/>
    </location>
</feature>
<keyword evidence="1 3" id="KW-0732">Signal</keyword>
<accession>A0A291RLD9</accession>
<reference evidence="5 6" key="1">
    <citation type="submission" date="2017-10" db="EMBL/GenBank/DDBJ databases">
        <title>Comparative genomics between pathogenic Norcardia.</title>
        <authorList>
            <person name="Zeng L."/>
        </authorList>
    </citation>
    <scope>NUCLEOTIDE SEQUENCE [LARGE SCALE GENOMIC DNA]</scope>
    <source>
        <strain evidence="5 6">NC_YFY_NT001</strain>
    </source>
</reference>
<evidence type="ECO:0000259" key="4">
    <source>
        <dbReference type="Pfam" id="PF26580"/>
    </source>
</evidence>
<dbReference type="RefSeq" id="WP_098695098.1">
    <property type="nucleotide sequence ID" value="NZ_CP023778.1"/>
</dbReference>
<proteinExistence type="inferred from homology"/>
<comment type="similarity">
    <text evidence="2">Belongs to the MTB12 family.</text>
</comment>